<dbReference type="AlphaFoldDB" id="A0A915EJ53"/>
<dbReference type="Proteomes" id="UP000887574">
    <property type="component" value="Unplaced"/>
</dbReference>
<sequence>MRFQLVTSSNKINTTATWKNLLYVYKDCLIATKDGYEAVFKQITGGKNQAVLTQSTPVSAVKEVVHHQIVSSDSSSNSDNDVQLLPNPTPPSVKMNPVQERKQRPSVSVQKTVPVIQSKEVAKTDSSSVSGSEHKKLVYGMEMAELHRQINRGHLTQSCNRCRRDVTNNYMCHKEHVLQYHRSMQTKESKEAFVARLIKFCFPMAVAVNDLQCGICSCEVNVEGRKTHLNRKHLLFYLECPVKSCLFNSLCENTIAIHLMNVHKVSVRELKTEEKTAFERERIAYNAKMKPYLSRCFPCSVSSKEAKKREKEVLAEIRRELFKKSAKGNGASEIIVPRSNNYAAVHPSIETPQSALCPNNSNRNNGFDGASTSTRQDPRSSHSPGGSTVTVKGARSQHFGSVEIQSMLDDKARQSGNRDYRAAPSSPKIPRCLTLDLQAVVTPASKLMSDWLSGQSPCRGGTIEGLIKQEILSIICKFSCSTIFSNVMLLF</sequence>
<dbReference type="WBParaSite" id="jg6448">
    <property type="protein sequence ID" value="jg6448"/>
    <property type="gene ID" value="jg6448"/>
</dbReference>
<organism evidence="2 3">
    <name type="scientific">Ditylenchus dipsaci</name>
    <dbReference type="NCBI Taxonomy" id="166011"/>
    <lineage>
        <taxon>Eukaryota</taxon>
        <taxon>Metazoa</taxon>
        <taxon>Ecdysozoa</taxon>
        <taxon>Nematoda</taxon>
        <taxon>Chromadorea</taxon>
        <taxon>Rhabditida</taxon>
        <taxon>Tylenchina</taxon>
        <taxon>Tylenchomorpha</taxon>
        <taxon>Sphaerularioidea</taxon>
        <taxon>Anguinidae</taxon>
        <taxon>Anguininae</taxon>
        <taxon>Ditylenchus</taxon>
    </lineage>
</organism>
<feature type="region of interest" description="Disordered" evidence="1">
    <location>
        <begin position="69"/>
        <end position="111"/>
    </location>
</feature>
<feature type="compositionally biased region" description="Low complexity" evidence="1">
    <location>
        <begin position="71"/>
        <end position="81"/>
    </location>
</feature>
<accession>A0A915EJ53</accession>
<proteinExistence type="predicted"/>
<evidence type="ECO:0000256" key="1">
    <source>
        <dbReference type="SAM" id="MobiDB-lite"/>
    </source>
</evidence>
<feature type="region of interest" description="Disordered" evidence="1">
    <location>
        <begin position="351"/>
        <end position="394"/>
    </location>
</feature>
<keyword evidence="2" id="KW-1185">Reference proteome</keyword>
<feature type="compositionally biased region" description="Polar residues" evidence="1">
    <location>
        <begin position="351"/>
        <end position="390"/>
    </location>
</feature>
<reference evidence="3" key="1">
    <citation type="submission" date="2022-11" db="UniProtKB">
        <authorList>
            <consortium name="WormBaseParasite"/>
        </authorList>
    </citation>
    <scope>IDENTIFICATION</scope>
</reference>
<name>A0A915EJ53_9BILA</name>
<evidence type="ECO:0000313" key="2">
    <source>
        <dbReference type="Proteomes" id="UP000887574"/>
    </source>
</evidence>
<evidence type="ECO:0000313" key="3">
    <source>
        <dbReference type="WBParaSite" id="jg6448"/>
    </source>
</evidence>
<protein>
    <submittedName>
        <fullName evidence="3">C2H2-type domain-containing protein</fullName>
    </submittedName>
</protein>